<dbReference type="AlphaFoldDB" id="A0A3S8UPW5"/>
<accession>A0A3S8UPW5</accession>
<dbReference type="KEGG" id="pory:EJA05_23065"/>
<sequence>MRFIQERSFIATLSSTTPGYEGVLDSVEFKSVPASRCNNWLTLTSHFSVHAQQRFWFGYYEGANPGYKVVTVESEAGASHRDIWDLGRGDCVGYYVKVAKPLLWRIWVDGQKLAIPEVSDYSQVTIAAVGSVPLGVRNRKSWEDRYVSAGAPNKLIMRMSVSEVNVPSFDNFSMFRRL</sequence>
<dbReference type="EMBL" id="CP034338">
    <property type="protein sequence ID" value="AZL70434.1"/>
    <property type="molecule type" value="Genomic_DNA"/>
</dbReference>
<protein>
    <submittedName>
        <fullName evidence="1">Uncharacterized protein</fullName>
    </submittedName>
</protein>
<proteinExistence type="predicted"/>
<reference evidence="1 2" key="1">
    <citation type="submission" date="2018-12" db="EMBL/GenBank/DDBJ databases">
        <authorList>
            <person name="Li S."/>
            <person name="Yang R."/>
            <person name="Chen G."/>
            <person name="Zou L."/>
            <person name="Zhang C."/>
            <person name="Chen Y."/>
            <person name="Liu Z."/>
            <person name="Li Y."/>
            <person name="Yan Y."/>
            <person name="Huang M."/>
            <person name="Chen T."/>
        </authorList>
    </citation>
    <scope>NUCLEOTIDE SEQUENCE [LARGE SCALE GENOMIC DNA]</scope>
    <source>
        <strain evidence="1 2">1257</strain>
    </source>
</reference>
<gene>
    <name evidence="1" type="ORF">EJA05_23065</name>
</gene>
<evidence type="ECO:0000313" key="2">
    <source>
        <dbReference type="Proteomes" id="UP000268230"/>
    </source>
</evidence>
<organism evidence="1 2">
    <name type="scientific">Pseudomonas entomophila</name>
    <dbReference type="NCBI Taxonomy" id="312306"/>
    <lineage>
        <taxon>Bacteria</taxon>
        <taxon>Pseudomonadati</taxon>
        <taxon>Pseudomonadota</taxon>
        <taxon>Gammaproteobacteria</taxon>
        <taxon>Pseudomonadales</taxon>
        <taxon>Pseudomonadaceae</taxon>
        <taxon>Pseudomonas</taxon>
    </lineage>
</organism>
<name>A0A3S8UPW5_9PSED</name>
<dbReference type="Proteomes" id="UP000268230">
    <property type="component" value="Chromosome"/>
</dbReference>
<evidence type="ECO:0000313" key="1">
    <source>
        <dbReference type="EMBL" id="AZL70434.1"/>
    </source>
</evidence>
<dbReference type="OrthoDB" id="6897888at2"/>